<keyword evidence="3" id="KW-1185">Reference proteome</keyword>
<feature type="transmembrane region" description="Helical" evidence="1">
    <location>
        <begin position="57"/>
        <end position="77"/>
    </location>
</feature>
<evidence type="ECO:0000313" key="2">
    <source>
        <dbReference type="EnsemblPlants" id="QL04p024921:mrna"/>
    </source>
</evidence>
<keyword evidence="1" id="KW-0472">Membrane</keyword>
<keyword evidence="1" id="KW-0812">Transmembrane</keyword>
<dbReference type="EMBL" id="LRBV02000004">
    <property type="status" value="NOT_ANNOTATED_CDS"/>
    <property type="molecule type" value="Genomic_DNA"/>
</dbReference>
<evidence type="ECO:0000256" key="1">
    <source>
        <dbReference type="SAM" id="Phobius"/>
    </source>
</evidence>
<proteinExistence type="predicted"/>
<dbReference type="Proteomes" id="UP000594261">
    <property type="component" value="Chromosome 4"/>
</dbReference>
<dbReference type="InParanoid" id="A0A7N2LD76"/>
<name>A0A7N2LD76_QUELO</name>
<keyword evidence="1" id="KW-1133">Transmembrane helix</keyword>
<dbReference type="AlphaFoldDB" id="A0A7N2LD76"/>
<dbReference type="EnsemblPlants" id="QL04p024921:mrna">
    <property type="protein sequence ID" value="QL04p024921:mrna"/>
    <property type="gene ID" value="QL04p024921"/>
</dbReference>
<evidence type="ECO:0000313" key="3">
    <source>
        <dbReference type="Proteomes" id="UP000594261"/>
    </source>
</evidence>
<dbReference type="Gene3D" id="3.40.1230.10">
    <property type="entry name" value="MTH938-like"/>
    <property type="match status" value="1"/>
</dbReference>
<sequence length="132" mass="14480">MHVTVMGHHHIPLARSSPPQSYPLVPPVFVDPFLATPPTSTLSYPVPPSHRSNDGGFILALVLLVLILVALFVWAFFHPCKQWLRTTFSRGAKGGFVCHVEFSKRNASTTYNILNEEGRIVAAALLPYGVSS</sequence>
<reference evidence="2 3" key="1">
    <citation type="journal article" date="2016" name="G3 (Bethesda)">
        <title>First Draft Assembly and Annotation of the Genome of a California Endemic Oak Quercus lobata Nee (Fagaceae).</title>
        <authorList>
            <person name="Sork V.L."/>
            <person name="Fitz-Gibbon S.T."/>
            <person name="Puiu D."/>
            <person name="Crepeau M."/>
            <person name="Gugger P.F."/>
            <person name="Sherman R."/>
            <person name="Stevens K."/>
            <person name="Langley C.H."/>
            <person name="Pellegrini M."/>
            <person name="Salzberg S.L."/>
        </authorList>
    </citation>
    <scope>NUCLEOTIDE SEQUENCE [LARGE SCALE GENOMIC DNA]</scope>
    <source>
        <strain evidence="2 3">cv. SW786</strain>
    </source>
</reference>
<accession>A0A7N2LD76</accession>
<organism evidence="2 3">
    <name type="scientific">Quercus lobata</name>
    <name type="common">Valley oak</name>
    <dbReference type="NCBI Taxonomy" id="97700"/>
    <lineage>
        <taxon>Eukaryota</taxon>
        <taxon>Viridiplantae</taxon>
        <taxon>Streptophyta</taxon>
        <taxon>Embryophyta</taxon>
        <taxon>Tracheophyta</taxon>
        <taxon>Spermatophyta</taxon>
        <taxon>Magnoliopsida</taxon>
        <taxon>eudicotyledons</taxon>
        <taxon>Gunneridae</taxon>
        <taxon>Pentapetalae</taxon>
        <taxon>rosids</taxon>
        <taxon>fabids</taxon>
        <taxon>Fagales</taxon>
        <taxon>Fagaceae</taxon>
        <taxon>Quercus</taxon>
    </lineage>
</organism>
<protein>
    <submittedName>
        <fullName evidence="2">Uncharacterized protein</fullName>
    </submittedName>
</protein>
<dbReference type="SUPFAM" id="SSF64076">
    <property type="entry name" value="MTH938-like"/>
    <property type="match status" value="1"/>
</dbReference>
<reference evidence="2" key="2">
    <citation type="submission" date="2021-01" db="UniProtKB">
        <authorList>
            <consortium name="EnsemblPlants"/>
        </authorList>
    </citation>
    <scope>IDENTIFICATION</scope>
</reference>
<dbReference type="Gramene" id="QL04p024921:mrna">
    <property type="protein sequence ID" value="QL04p024921:mrna"/>
    <property type="gene ID" value="QL04p024921"/>
</dbReference>
<dbReference type="InterPro" id="IPR036748">
    <property type="entry name" value="MTH938-like_sf"/>
</dbReference>